<dbReference type="GO" id="GO:0032154">
    <property type="term" value="C:cleavage furrow"/>
    <property type="evidence" value="ECO:0007669"/>
    <property type="project" value="TreeGrafter"/>
</dbReference>
<dbReference type="PANTHER" id="PTHR46603:SF1">
    <property type="entry name" value="ABSCISSION_NOCUT CHECKPOINT REGULATOR"/>
    <property type="match status" value="1"/>
</dbReference>
<protein>
    <recommendedName>
        <fullName evidence="5">Abscission/NoCut checkpoint regulator</fullName>
    </recommendedName>
</protein>
<dbReference type="SUPFAM" id="SSF57845">
    <property type="entry name" value="B-box zinc-binding domain"/>
    <property type="match status" value="1"/>
</dbReference>
<feature type="compositionally biased region" description="Polar residues" evidence="2">
    <location>
        <begin position="155"/>
        <end position="164"/>
    </location>
</feature>
<keyword evidence="4" id="KW-1185">Reference proteome</keyword>
<evidence type="ECO:0008006" key="5">
    <source>
        <dbReference type="Google" id="ProtNLM"/>
    </source>
</evidence>
<keyword evidence="1" id="KW-0175">Coiled coil</keyword>
<dbReference type="STRING" id="151549.A0A4C1UEA8"/>
<dbReference type="GO" id="GO:0009838">
    <property type="term" value="P:abscission"/>
    <property type="evidence" value="ECO:0007669"/>
    <property type="project" value="TreeGrafter"/>
</dbReference>
<dbReference type="PANTHER" id="PTHR46603">
    <property type="entry name" value="ABSCISSION/NOCUT CHECKPOINT REGULATOR"/>
    <property type="match status" value="1"/>
</dbReference>
<proteinExistence type="predicted"/>
<gene>
    <name evidence="3" type="ORF">EVAR_9384_1</name>
</gene>
<organism evidence="3 4">
    <name type="scientific">Eumeta variegata</name>
    <name type="common">Bagworm moth</name>
    <name type="synonym">Eumeta japonica</name>
    <dbReference type="NCBI Taxonomy" id="151549"/>
    <lineage>
        <taxon>Eukaryota</taxon>
        <taxon>Metazoa</taxon>
        <taxon>Ecdysozoa</taxon>
        <taxon>Arthropoda</taxon>
        <taxon>Hexapoda</taxon>
        <taxon>Insecta</taxon>
        <taxon>Pterygota</taxon>
        <taxon>Neoptera</taxon>
        <taxon>Endopterygota</taxon>
        <taxon>Lepidoptera</taxon>
        <taxon>Glossata</taxon>
        <taxon>Ditrysia</taxon>
        <taxon>Tineoidea</taxon>
        <taxon>Psychidae</taxon>
        <taxon>Oiketicinae</taxon>
        <taxon>Eumeta</taxon>
    </lineage>
</organism>
<evidence type="ECO:0000313" key="4">
    <source>
        <dbReference type="Proteomes" id="UP000299102"/>
    </source>
</evidence>
<dbReference type="GO" id="GO:0030496">
    <property type="term" value="C:midbody"/>
    <property type="evidence" value="ECO:0007669"/>
    <property type="project" value="TreeGrafter"/>
</dbReference>
<evidence type="ECO:0000256" key="2">
    <source>
        <dbReference type="SAM" id="MobiDB-lite"/>
    </source>
</evidence>
<comment type="caution">
    <text evidence="3">The sequence shown here is derived from an EMBL/GenBank/DDBJ whole genome shotgun (WGS) entry which is preliminary data.</text>
</comment>
<name>A0A4C1UEA8_EUMVA</name>
<dbReference type="Proteomes" id="UP000299102">
    <property type="component" value="Unassembled WGS sequence"/>
</dbReference>
<dbReference type="GO" id="GO:0044878">
    <property type="term" value="P:mitotic cytokinesis checkpoint signaling"/>
    <property type="evidence" value="ECO:0007669"/>
    <property type="project" value="TreeGrafter"/>
</dbReference>
<dbReference type="EMBL" id="BGZK01000160">
    <property type="protein sequence ID" value="GBP24286.1"/>
    <property type="molecule type" value="Genomic_DNA"/>
</dbReference>
<dbReference type="GO" id="GO:0005813">
    <property type="term" value="C:centrosome"/>
    <property type="evidence" value="ECO:0007669"/>
    <property type="project" value="TreeGrafter"/>
</dbReference>
<dbReference type="AlphaFoldDB" id="A0A4C1UEA8"/>
<accession>A0A4C1UEA8</accession>
<sequence length="249" mass="28687">MRKENGSGDPIAPPDAYYKRLENIVNCNEKIDQSNTNDPNQDIVERLQKLKKSTHSQPSTSNQEIEERLKKLKTQVNNASEEELQERLAKLKGVPVTTGERKIALPLPDLRTEQEQANDLMKQYLEQFKMDENYKNEFDSEIDLIEARLQKLKGSSSTATTLNQPKVESDSSDDESTVKKVIAKYTAQISLEEDKDSDELPFCEICNNDAKMRCLGCRYLFCKRCFLEHKDEDDGCDQYEPFEPKKSNY</sequence>
<feature type="region of interest" description="Disordered" evidence="2">
    <location>
        <begin position="155"/>
        <end position="175"/>
    </location>
</feature>
<evidence type="ECO:0000256" key="1">
    <source>
        <dbReference type="SAM" id="Coils"/>
    </source>
</evidence>
<dbReference type="OrthoDB" id="5407799at2759"/>
<reference evidence="3 4" key="1">
    <citation type="journal article" date="2019" name="Commun. Biol.">
        <title>The bagworm genome reveals a unique fibroin gene that provides high tensile strength.</title>
        <authorList>
            <person name="Kono N."/>
            <person name="Nakamura H."/>
            <person name="Ohtoshi R."/>
            <person name="Tomita M."/>
            <person name="Numata K."/>
            <person name="Arakawa K."/>
        </authorList>
    </citation>
    <scope>NUCLEOTIDE SEQUENCE [LARGE SCALE GENOMIC DNA]</scope>
</reference>
<dbReference type="GO" id="GO:0032266">
    <property type="term" value="F:phosphatidylinositol-3-phosphate binding"/>
    <property type="evidence" value="ECO:0007669"/>
    <property type="project" value="TreeGrafter"/>
</dbReference>
<evidence type="ECO:0000313" key="3">
    <source>
        <dbReference type="EMBL" id="GBP24286.1"/>
    </source>
</evidence>
<feature type="coiled-coil region" evidence="1">
    <location>
        <begin position="107"/>
        <end position="155"/>
    </location>
</feature>
<dbReference type="Pfam" id="PF22586">
    <property type="entry name" value="ANCHR-like_BBOX"/>
    <property type="match status" value="1"/>
</dbReference>